<reference evidence="1" key="1">
    <citation type="submission" date="2014-09" db="EMBL/GenBank/DDBJ databases">
        <authorList>
            <person name="Magalhaes I.L.F."/>
            <person name="Oliveira U."/>
            <person name="Santos F.R."/>
            <person name="Vidigal T.H.D.A."/>
            <person name="Brescovit A.D."/>
            <person name="Santos A.J."/>
        </authorList>
    </citation>
    <scope>NUCLEOTIDE SEQUENCE</scope>
    <source>
        <tissue evidence="1">Shoot tissue taken approximately 20 cm above the soil surface</tissue>
    </source>
</reference>
<evidence type="ECO:0000313" key="1">
    <source>
        <dbReference type="EMBL" id="JAD49109.1"/>
    </source>
</evidence>
<dbReference type="EMBL" id="GBRH01248786">
    <property type="protein sequence ID" value="JAD49109.1"/>
    <property type="molecule type" value="Transcribed_RNA"/>
</dbReference>
<reference evidence="1" key="2">
    <citation type="journal article" date="2015" name="Data Brief">
        <title>Shoot transcriptome of the giant reed, Arundo donax.</title>
        <authorList>
            <person name="Barrero R.A."/>
            <person name="Guerrero F.D."/>
            <person name="Moolhuijzen P."/>
            <person name="Goolsby J.A."/>
            <person name="Tidwell J."/>
            <person name="Bellgard S.E."/>
            <person name="Bellgard M.I."/>
        </authorList>
    </citation>
    <scope>NUCLEOTIDE SEQUENCE</scope>
    <source>
        <tissue evidence="1">Shoot tissue taken approximately 20 cm above the soil surface</tissue>
    </source>
</reference>
<sequence length="26" mass="3193">MSRLLVFCLRVLMLVWSIKVWRSSIR</sequence>
<dbReference type="AlphaFoldDB" id="A0A0A9ABU9"/>
<name>A0A0A9ABU9_ARUDO</name>
<protein>
    <submittedName>
        <fullName evidence="1">Uncharacterized protein</fullName>
    </submittedName>
</protein>
<accession>A0A0A9ABU9</accession>
<proteinExistence type="predicted"/>
<organism evidence="1">
    <name type="scientific">Arundo donax</name>
    <name type="common">Giant reed</name>
    <name type="synonym">Donax arundinaceus</name>
    <dbReference type="NCBI Taxonomy" id="35708"/>
    <lineage>
        <taxon>Eukaryota</taxon>
        <taxon>Viridiplantae</taxon>
        <taxon>Streptophyta</taxon>
        <taxon>Embryophyta</taxon>
        <taxon>Tracheophyta</taxon>
        <taxon>Spermatophyta</taxon>
        <taxon>Magnoliopsida</taxon>
        <taxon>Liliopsida</taxon>
        <taxon>Poales</taxon>
        <taxon>Poaceae</taxon>
        <taxon>PACMAD clade</taxon>
        <taxon>Arundinoideae</taxon>
        <taxon>Arundineae</taxon>
        <taxon>Arundo</taxon>
    </lineage>
</organism>